<sequence length="289" mass="33700">MDSAHRRAYEAYAKRDDWYIKTFQLRPVVFFVQVLAAFESLNRYDFAQKFGGLVVEANNQATWLWNISEMARSRQHFVEAVVADAEFLERFEVDFMSAWKNYLEAERRFTEIDLSTADLPALVKGYHDITMAESEVGKIGYVTDCFLSTGDADWLVSEIEQELPTDDQYREQVIAELATPVTSSFVQDEETDLMEISLAPADEIEGLLRKHAADWHWIENSYFESEPIGVEAFAQKVDLMRVDDRIQKKLAEARSAETYKRRRKAELFEQYSFSDRLRRIIDLSERISH</sequence>
<gene>
    <name evidence="1" type="ORF">COW24_03525</name>
</gene>
<dbReference type="Proteomes" id="UP000230292">
    <property type="component" value="Unassembled WGS sequence"/>
</dbReference>
<dbReference type="AlphaFoldDB" id="A0A2M7H3J7"/>
<dbReference type="EMBL" id="PFGC01000040">
    <property type="protein sequence ID" value="PIW36805.1"/>
    <property type="molecule type" value="Genomic_DNA"/>
</dbReference>
<evidence type="ECO:0000313" key="1">
    <source>
        <dbReference type="EMBL" id="PIW36805.1"/>
    </source>
</evidence>
<accession>A0A2M7H3J7</accession>
<reference evidence="1 2" key="1">
    <citation type="submission" date="2017-09" db="EMBL/GenBank/DDBJ databases">
        <title>Depth-based differentiation of microbial function through sediment-hosted aquifers and enrichment of novel symbionts in the deep terrestrial subsurface.</title>
        <authorList>
            <person name="Probst A.J."/>
            <person name="Ladd B."/>
            <person name="Jarett J.K."/>
            <person name="Geller-Mcgrath D.E."/>
            <person name="Sieber C.M."/>
            <person name="Emerson J.B."/>
            <person name="Anantharaman K."/>
            <person name="Thomas B.C."/>
            <person name="Malmstrom R."/>
            <person name="Stieglmeier M."/>
            <person name="Klingl A."/>
            <person name="Woyke T."/>
            <person name="Ryan C.M."/>
            <person name="Banfield J.F."/>
        </authorList>
    </citation>
    <scope>NUCLEOTIDE SEQUENCE [LARGE SCALE GENOMIC DNA]</scope>
    <source>
        <strain evidence="1">CG15_BIG_FIL_POST_REV_8_21_14_020_45_12</strain>
    </source>
</reference>
<name>A0A2M7H3J7_9BACT</name>
<protein>
    <submittedName>
        <fullName evidence="1">Uncharacterized protein</fullName>
    </submittedName>
</protein>
<evidence type="ECO:0000313" key="2">
    <source>
        <dbReference type="Proteomes" id="UP000230292"/>
    </source>
</evidence>
<proteinExistence type="predicted"/>
<feature type="non-terminal residue" evidence="1">
    <location>
        <position position="289"/>
    </location>
</feature>
<comment type="caution">
    <text evidence="1">The sequence shown here is derived from an EMBL/GenBank/DDBJ whole genome shotgun (WGS) entry which is preliminary data.</text>
</comment>
<organism evidence="1 2">
    <name type="scientific">Candidatus Kerfeldbacteria bacterium CG15_BIG_FIL_POST_REV_8_21_14_020_45_12</name>
    <dbReference type="NCBI Taxonomy" id="2014247"/>
    <lineage>
        <taxon>Bacteria</taxon>
        <taxon>Candidatus Kerfeldiibacteriota</taxon>
    </lineage>
</organism>